<organism evidence="2 3">
    <name type="scientific">Egicoccus halophilus</name>
    <dbReference type="NCBI Taxonomy" id="1670830"/>
    <lineage>
        <taxon>Bacteria</taxon>
        <taxon>Bacillati</taxon>
        <taxon>Actinomycetota</taxon>
        <taxon>Nitriliruptoria</taxon>
        <taxon>Egicoccales</taxon>
        <taxon>Egicoccaceae</taxon>
        <taxon>Egicoccus</taxon>
    </lineage>
</organism>
<feature type="region of interest" description="Disordered" evidence="1">
    <location>
        <begin position="1"/>
        <end position="78"/>
    </location>
</feature>
<feature type="compositionally biased region" description="Low complexity" evidence="1">
    <location>
        <begin position="1"/>
        <end position="13"/>
    </location>
</feature>
<dbReference type="AlphaFoldDB" id="A0A8J3EUI4"/>
<accession>A0A8J3EUI4</accession>
<protein>
    <submittedName>
        <fullName evidence="2">Uncharacterized protein</fullName>
    </submittedName>
</protein>
<feature type="region of interest" description="Disordered" evidence="1">
    <location>
        <begin position="119"/>
        <end position="148"/>
    </location>
</feature>
<evidence type="ECO:0000313" key="3">
    <source>
        <dbReference type="Proteomes" id="UP000650511"/>
    </source>
</evidence>
<gene>
    <name evidence="2" type="ORF">GCM10011354_23250</name>
</gene>
<dbReference type="RefSeq" id="WP_165404014.1">
    <property type="nucleotide sequence ID" value="NZ_BMHA01000008.1"/>
</dbReference>
<sequence length="148" mass="15271">MSAASDPWWSSPPGTDGLDDADPVDAHRTARRGTGPVDGAAGDERVGPDPRAAGGQPGDHDPAAGARPGAPDGHDPDVCGVCPWCVGLRLLATTHPEVVGHLTEAARHLADAVRALAGDLHRTEPGRSPYDATTGDPDDEPFEHIDLD</sequence>
<reference evidence="2" key="2">
    <citation type="submission" date="2020-09" db="EMBL/GenBank/DDBJ databases">
        <authorList>
            <person name="Sun Q."/>
            <person name="Zhou Y."/>
        </authorList>
    </citation>
    <scope>NUCLEOTIDE SEQUENCE</scope>
    <source>
        <strain evidence="2">CGMCC 1.14988</strain>
    </source>
</reference>
<evidence type="ECO:0000256" key="1">
    <source>
        <dbReference type="SAM" id="MobiDB-lite"/>
    </source>
</evidence>
<keyword evidence="3" id="KW-1185">Reference proteome</keyword>
<comment type="caution">
    <text evidence="2">The sequence shown here is derived from an EMBL/GenBank/DDBJ whole genome shotgun (WGS) entry which is preliminary data.</text>
</comment>
<reference evidence="2" key="1">
    <citation type="journal article" date="2014" name="Int. J. Syst. Evol. Microbiol.">
        <title>Complete genome sequence of Corynebacterium casei LMG S-19264T (=DSM 44701T), isolated from a smear-ripened cheese.</title>
        <authorList>
            <consortium name="US DOE Joint Genome Institute (JGI-PGF)"/>
            <person name="Walter F."/>
            <person name="Albersmeier A."/>
            <person name="Kalinowski J."/>
            <person name="Ruckert C."/>
        </authorList>
    </citation>
    <scope>NUCLEOTIDE SEQUENCE</scope>
    <source>
        <strain evidence="2">CGMCC 1.14988</strain>
    </source>
</reference>
<evidence type="ECO:0000313" key="2">
    <source>
        <dbReference type="EMBL" id="GGI07271.1"/>
    </source>
</evidence>
<proteinExistence type="predicted"/>
<name>A0A8J3EUI4_9ACTN</name>
<dbReference type="EMBL" id="BMHA01000008">
    <property type="protein sequence ID" value="GGI07271.1"/>
    <property type="molecule type" value="Genomic_DNA"/>
</dbReference>
<dbReference type="Proteomes" id="UP000650511">
    <property type="component" value="Unassembled WGS sequence"/>
</dbReference>